<dbReference type="PANTHER" id="PTHR11774">
    <property type="entry name" value="GERANYLGERANYL TRANSFERASE TYPE BETA SUBUNIT"/>
    <property type="match status" value="1"/>
</dbReference>
<reference evidence="15" key="1">
    <citation type="journal article" date="2024" name="Gigascience">
        <title>Chromosome-level genome of the poultry shaft louse Menopon gallinae provides insight into the host-switching and adaptive evolution of parasitic lice.</title>
        <authorList>
            <person name="Xu Y."/>
            <person name="Ma L."/>
            <person name="Liu S."/>
            <person name="Liang Y."/>
            <person name="Liu Q."/>
            <person name="He Z."/>
            <person name="Tian L."/>
            <person name="Duan Y."/>
            <person name="Cai W."/>
            <person name="Li H."/>
            <person name="Song F."/>
        </authorList>
    </citation>
    <scope>NUCLEOTIDE SEQUENCE</scope>
    <source>
        <strain evidence="15">Cailab_2023a</strain>
    </source>
</reference>
<evidence type="ECO:0000256" key="12">
    <source>
        <dbReference type="ARBA" id="ARBA00032766"/>
    </source>
</evidence>
<dbReference type="GO" id="GO:0005968">
    <property type="term" value="C:Rab-protein geranylgeranyltransferase complex"/>
    <property type="evidence" value="ECO:0007669"/>
    <property type="project" value="TreeGrafter"/>
</dbReference>
<evidence type="ECO:0000256" key="11">
    <source>
        <dbReference type="ARBA" id="ARBA00032712"/>
    </source>
</evidence>
<sequence length="700" mass="79813">MDERLVAESLGSADLDAEQKERTIMDAVSSLVEERDFKRILSLVVNMQSLWSDVTTVRITKIVKKILKALPSDKAQEVLGLVSELIAWADKENKKILKLDLECKRINALLNIGRHTECLESTRRVMKDLKRFDDKENQIRLYICESRAFYDLQDIAKSRSSLTSARILAVSAYCPYELQAQIDLLCGMLICEEKQYSTAYSYFVEAIDSFKLAKEPEGALLTGRYLLLSKIIDKRWQDISNLMKSKIFIPFLNDAFIQLLLKVEVSCRNRDLRAYHMLLDENKDIINTDKFIKSHLYFLYGVLFESNILKIIEPYSNIKISTISDALGFSRHDVEDTIRKMILERKINGTIDNVNGCIFLFDRRDTEESLDLCQPFMLDKARILRFVQKAMDERGFLYHCTEYMRLSTMYWSASILGMLGLTDELHKTKAPFLDFLAQCRNRDGGYGMSRGFPSTILATFNALQILHIFSEMAYDEHTEDYILGLFSHQGFFYGDAYREEDTRFVCCAVLSLKLLSIAKENAQCSGERQHLAECISETYIAHIASKGFSKNRVIEYILRCYNFDGGFGSAPDNESHTAQIFCCLGTLRALGALDSFDQCKTTQFLIFRQNSSGGFGGRPDKKEDVCYSFWNVASLSMLEGVHFANTERLWDFVMSCQDTSGGFSDRPGNEPDIYHTMFALAGLSLTGFPGIRAVDAGFCL</sequence>
<dbReference type="InterPro" id="IPR045089">
    <property type="entry name" value="PGGT1B-like"/>
</dbReference>
<comment type="cofactor">
    <cofactor evidence="1">
        <name>Zn(2+)</name>
        <dbReference type="ChEBI" id="CHEBI:29105"/>
    </cofactor>
</comment>
<evidence type="ECO:0000256" key="7">
    <source>
        <dbReference type="ARBA" id="ARBA00022737"/>
    </source>
</evidence>
<feature type="domain" description="PCI" evidence="14">
    <location>
        <begin position="195"/>
        <end position="365"/>
    </location>
</feature>
<keyword evidence="5" id="KW-0808">Transferase</keyword>
<gene>
    <name evidence="15" type="ORF">PYX00_011898</name>
</gene>
<dbReference type="PANTHER" id="PTHR11774:SF11">
    <property type="entry name" value="GERANYLGERANYL TRANSFERASE TYPE-2 SUBUNIT BETA"/>
    <property type="match status" value="1"/>
</dbReference>
<dbReference type="InterPro" id="IPR008930">
    <property type="entry name" value="Terpenoid_cyclase/PrenylTrfase"/>
</dbReference>
<evidence type="ECO:0000256" key="3">
    <source>
        <dbReference type="ARBA" id="ARBA00012656"/>
    </source>
</evidence>
<evidence type="ECO:0000256" key="1">
    <source>
        <dbReference type="ARBA" id="ARBA00001947"/>
    </source>
</evidence>
<evidence type="ECO:0000256" key="2">
    <source>
        <dbReference type="ARBA" id="ARBA00010497"/>
    </source>
</evidence>
<dbReference type="Pfam" id="PF00432">
    <property type="entry name" value="Prenyltrans"/>
    <property type="match status" value="1"/>
</dbReference>
<comment type="caution">
    <text evidence="15">The sequence shown here is derived from an EMBL/GenBank/DDBJ whole genome shotgun (WGS) entry which is preliminary data.</text>
</comment>
<dbReference type="GO" id="GO:0046872">
    <property type="term" value="F:metal ion binding"/>
    <property type="evidence" value="ECO:0007669"/>
    <property type="project" value="UniProtKB-KW"/>
</dbReference>
<evidence type="ECO:0000256" key="10">
    <source>
        <dbReference type="ARBA" id="ARBA00031218"/>
    </source>
</evidence>
<keyword evidence="8" id="KW-0862">Zinc</keyword>
<dbReference type="InterPro" id="IPR000717">
    <property type="entry name" value="PCI_dom"/>
</dbReference>
<dbReference type="AlphaFoldDB" id="A0AAW2H8Z4"/>
<dbReference type="InterPro" id="IPR026873">
    <property type="entry name" value="Ptb1"/>
</dbReference>
<organism evidence="15">
    <name type="scientific">Menopon gallinae</name>
    <name type="common">poultry shaft louse</name>
    <dbReference type="NCBI Taxonomy" id="328185"/>
    <lineage>
        <taxon>Eukaryota</taxon>
        <taxon>Metazoa</taxon>
        <taxon>Ecdysozoa</taxon>
        <taxon>Arthropoda</taxon>
        <taxon>Hexapoda</taxon>
        <taxon>Insecta</taxon>
        <taxon>Pterygota</taxon>
        <taxon>Neoptera</taxon>
        <taxon>Paraneoptera</taxon>
        <taxon>Psocodea</taxon>
        <taxon>Troctomorpha</taxon>
        <taxon>Phthiraptera</taxon>
        <taxon>Amblycera</taxon>
        <taxon>Menoponidae</taxon>
        <taxon>Menopon</taxon>
    </lineage>
</organism>
<dbReference type="SMART" id="SM00088">
    <property type="entry name" value="PINT"/>
    <property type="match status" value="1"/>
</dbReference>
<evidence type="ECO:0000256" key="5">
    <source>
        <dbReference type="ARBA" id="ARBA00022679"/>
    </source>
</evidence>
<evidence type="ECO:0000256" key="9">
    <source>
        <dbReference type="ARBA" id="ARBA00030816"/>
    </source>
</evidence>
<dbReference type="CDD" id="cd02894">
    <property type="entry name" value="GGTase-II"/>
    <property type="match status" value="1"/>
</dbReference>
<evidence type="ECO:0000259" key="14">
    <source>
        <dbReference type="PROSITE" id="PS50250"/>
    </source>
</evidence>
<evidence type="ECO:0000256" key="6">
    <source>
        <dbReference type="ARBA" id="ARBA00022723"/>
    </source>
</evidence>
<evidence type="ECO:0000256" key="4">
    <source>
        <dbReference type="ARBA" id="ARBA00022602"/>
    </source>
</evidence>
<dbReference type="EMBL" id="JARGDH010000006">
    <property type="protein sequence ID" value="KAL0266181.1"/>
    <property type="molecule type" value="Genomic_DNA"/>
</dbReference>
<dbReference type="InterPro" id="IPR036390">
    <property type="entry name" value="WH_DNA-bd_sf"/>
</dbReference>
<evidence type="ECO:0000256" key="13">
    <source>
        <dbReference type="ARBA" id="ARBA00047658"/>
    </source>
</evidence>
<keyword evidence="4" id="KW-0637">Prenyltransferase</keyword>
<proteinExistence type="inferred from homology"/>
<keyword evidence="7" id="KW-0677">Repeat</keyword>
<dbReference type="EC" id="2.5.1.60" evidence="3"/>
<comment type="catalytic activity">
    <reaction evidence="13">
        <text>geranylgeranyl diphosphate + L-cysteinyl-[protein] = S-geranylgeranyl-L-cysteinyl-[protein] + diphosphate</text>
        <dbReference type="Rhea" id="RHEA:21240"/>
        <dbReference type="Rhea" id="RHEA-COMP:10131"/>
        <dbReference type="Rhea" id="RHEA-COMP:11537"/>
        <dbReference type="ChEBI" id="CHEBI:29950"/>
        <dbReference type="ChEBI" id="CHEBI:33019"/>
        <dbReference type="ChEBI" id="CHEBI:57533"/>
        <dbReference type="ChEBI" id="CHEBI:86021"/>
        <dbReference type="EC" id="2.5.1.60"/>
    </reaction>
</comment>
<dbReference type="SMART" id="SM00753">
    <property type="entry name" value="PAM"/>
    <property type="match status" value="1"/>
</dbReference>
<dbReference type="InterPro" id="IPR001330">
    <property type="entry name" value="Prenyltrans"/>
</dbReference>
<keyword evidence="6" id="KW-0479">Metal-binding</keyword>
<accession>A0AAW2H8Z4</accession>
<dbReference type="Gene3D" id="1.50.10.20">
    <property type="match status" value="1"/>
</dbReference>
<comment type="similarity">
    <text evidence="2">Belongs to the protein prenyltransferase subunit beta family.</text>
</comment>
<protein>
    <recommendedName>
        <fullName evidence="3">protein geranylgeranyltransferase type II</fullName>
        <ecNumber evidence="3">2.5.1.60</ecNumber>
    </recommendedName>
    <alternativeName>
        <fullName evidence="9">Geranylgeranyl transferase type II subunit beta</fullName>
    </alternativeName>
    <alternativeName>
        <fullName evidence="11">Rab geranyl-geranyltransferase subunit beta</fullName>
    </alternativeName>
    <alternativeName>
        <fullName evidence="10">Rab geranylgeranyltransferase subunit beta</fullName>
    </alternativeName>
    <alternativeName>
        <fullName evidence="12">Type II protein geranyl-geranyltransferase subunit beta</fullName>
    </alternativeName>
</protein>
<evidence type="ECO:0000256" key="8">
    <source>
        <dbReference type="ARBA" id="ARBA00022833"/>
    </source>
</evidence>
<name>A0AAW2H8Z4_9NEOP</name>
<dbReference type="Pfam" id="PF01399">
    <property type="entry name" value="PCI"/>
    <property type="match status" value="1"/>
</dbReference>
<dbReference type="Gene3D" id="1.25.40.570">
    <property type="match status" value="1"/>
</dbReference>
<dbReference type="SUPFAM" id="SSF46785">
    <property type="entry name" value="Winged helix' DNA-binding domain"/>
    <property type="match status" value="1"/>
</dbReference>
<evidence type="ECO:0000313" key="15">
    <source>
        <dbReference type="EMBL" id="KAL0266181.1"/>
    </source>
</evidence>
<dbReference type="PROSITE" id="PS50250">
    <property type="entry name" value="PCI"/>
    <property type="match status" value="1"/>
</dbReference>
<dbReference type="SUPFAM" id="SSF48239">
    <property type="entry name" value="Terpenoid cyclases/Protein prenyltransferases"/>
    <property type="match status" value="1"/>
</dbReference>
<dbReference type="GO" id="GO:0004663">
    <property type="term" value="F:Rab geranylgeranyltransferase activity"/>
    <property type="evidence" value="ECO:0007669"/>
    <property type="project" value="UniProtKB-EC"/>
</dbReference>